<dbReference type="STRING" id="222136.BBW65_01980"/>
<reference evidence="2" key="1">
    <citation type="submission" date="2016-07" db="EMBL/GenBank/DDBJ databases">
        <authorList>
            <person name="Florea S."/>
            <person name="Webb J.S."/>
            <person name="Jaromczyk J."/>
            <person name="Schardl C.L."/>
        </authorList>
    </citation>
    <scope>NUCLEOTIDE SEQUENCE [LARGE SCALE GENOMIC DNA]</scope>
    <source>
        <strain evidence="2">MIT 01-6242</strain>
    </source>
</reference>
<evidence type="ECO:0000313" key="1">
    <source>
        <dbReference type="EMBL" id="ANV97649.1"/>
    </source>
</evidence>
<proteinExistence type="predicted"/>
<organism evidence="1 2">
    <name type="scientific">Helicobacter enhydrae</name>
    <dbReference type="NCBI Taxonomy" id="222136"/>
    <lineage>
        <taxon>Bacteria</taxon>
        <taxon>Pseudomonadati</taxon>
        <taxon>Campylobacterota</taxon>
        <taxon>Epsilonproteobacteria</taxon>
        <taxon>Campylobacterales</taxon>
        <taxon>Helicobacteraceae</taxon>
        <taxon>Helicobacter</taxon>
    </lineage>
</organism>
<dbReference type="AlphaFoldDB" id="A0A1B1U4H6"/>
<dbReference type="Proteomes" id="UP000092884">
    <property type="component" value="Chromosome"/>
</dbReference>
<dbReference type="EMBL" id="CP016503">
    <property type="protein sequence ID" value="ANV97649.1"/>
    <property type="molecule type" value="Genomic_DNA"/>
</dbReference>
<dbReference type="KEGG" id="het:BBW65_01980"/>
<dbReference type="RefSeq" id="WP_066338984.1">
    <property type="nucleotide sequence ID" value="NZ_CP016503.1"/>
</dbReference>
<name>A0A1B1U4H6_9HELI</name>
<keyword evidence="2" id="KW-1185">Reference proteome</keyword>
<evidence type="ECO:0000313" key="2">
    <source>
        <dbReference type="Proteomes" id="UP000092884"/>
    </source>
</evidence>
<accession>A0A1B1U4H6</accession>
<protein>
    <submittedName>
        <fullName evidence="1">Uncharacterized protein</fullName>
    </submittedName>
</protein>
<sequence>MQTASTRQDTLDQAYIEKLRTKNEKQLKGMMDALEKETMKINAEKKRIENKLNNRIRKKHFIQDALMEKWRTPSARLLNAIEEVERGEVVSFENHQQAMEYLNNDED</sequence>
<gene>
    <name evidence="1" type="ORF">BBW65_01980</name>
</gene>